<gene>
    <name evidence="1" type="ORF">SAMN05444004_10881</name>
</gene>
<reference evidence="2" key="1">
    <citation type="submission" date="2016-10" db="EMBL/GenBank/DDBJ databases">
        <authorList>
            <person name="Varghese N."/>
            <person name="Submissions S."/>
        </authorList>
    </citation>
    <scope>NUCLEOTIDE SEQUENCE [LARGE SCALE GENOMIC DNA]</scope>
    <source>
        <strain evidence="2">DSM 100420</strain>
    </source>
</reference>
<sequence>MTLADLPASILARLRFSARNSEMDHDSPPRKFAAVSRVETVCMVFGLGGMLLALGVTVAQATLPPVLETEGALRRAVVQSGFDASICPDGWAADHAAMLPLTEAEVTAWYLTEATRLSDAEVIASVGIYVTQIKDFRQIEGPALTRNQILLCIAESRRLVTPLHDRIPPELRAVVSAI</sequence>
<dbReference type="AlphaFoldDB" id="A0A1H3RDZ4"/>
<dbReference type="STRING" id="1244108.SAMN05444004_10881"/>
<evidence type="ECO:0000313" key="1">
    <source>
        <dbReference type="EMBL" id="SDZ23954.1"/>
    </source>
</evidence>
<dbReference type="EMBL" id="FNPX01000008">
    <property type="protein sequence ID" value="SDZ23954.1"/>
    <property type="molecule type" value="Genomic_DNA"/>
</dbReference>
<dbReference type="Proteomes" id="UP000198914">
    <property type="component" value="Unassembled WGS sequence"/>
</dbReference>
<protein>
    <submittedName>
        <fullName evidence="1">Uncharacterized protein</fullName>
    </submittedName>
</protein>
<evidence type="ECO:0000313" key="2">
    <source>
        <dbReference type="Proteomes" id="UP000198914"/>
    </source>
</evidence>
<proteinExistence type="predicted"/>
<accession>A0A1H3RDZ4</accession>
<organism evidence="1 2">
    <name type="scientific">Jannaschia faecimaris</name>
    <dbReference type="NCBI Taxonomy" id="1244108"/>
    <lineage>
        <taxon>Bacteria</taxon>
        <taxon>Pseudomonadati</taxon>
        <taxon>Pseudomonadota</taxon>
        <taxon>Alphaproteobacteria</taxon>
        <taxon>Rhodobacterales</taxon>
        <taxon>Roseobacteraceae</taxon>
        <taxon>Jannaschia</taxon>
    </lineage>
</organism>
<name>A0A1H3RDZ4_9RHOB</name>
<keyword evidence="2" id="KW-1185">Reference proteome</keyword>